<feature type="domain" description="Inner membrane protein YgaP-like transmembrane" evidence="1">
    <location>
        <begin position="2"/>
        <end position="55"/>
    </location>
</feature>
<dbReference type="InterPro" id="IPR021309">
    <property type="entry name" value="YgaP-like_TM"/>
</dbReference>
<reference evidence="3" key="1">
    <citation type="journal article" date="2019" name="Int. J. Syst. Evol. Microbiol.">
        <title>The Global Catalogue of Microorganisms (GCM) 10K type strain sequencing project: providing services to taxonomists for standard genome sequencing and annotation.</title>
        <authorList>
            <consortium name="The Broad Institute Genomics Platform"/>
            <consortium name="The Broad Institute Genome Sequencing Center for Infectious Disease"/>
            <person name="Wu L."/>
            <person name="Ma J."/>
        </authorList>
    </citation>
    <scope>NUCLEOTIDE SEQUENCE [LARGE SCALE GENOMIC DNA]</scope>
    <source>
        <strain evidence="3">CECT 8655</strain>
    </source>
</reference>
<evidence type="ECO:0000259" key="1">
    <source>
        <dbReference type="Pfam" id="PF11127"/>
    </source>
</evidence>
<evidence type="ECO:0000313" key="2">
    <source>
        <dbReference type="EMBL" id="MFC4267469.1"/>
    </source>
</evidence>
<evidence type="ECO:0000313" key="3">
    <source>
        <dbReference type="Proteomes" id="UP001595826"/>
    </source>
</evidence>
<name>A0ABV8R8C0_9FLAO</name>
<accession>A0ABV8R8C0</accession>
<dbReference type="Proteomes" id="UP001595826">
    <property type="component" value="Unassembled WGS sequence"/>
</dbReference>
<protein>
    <submittedName>
        <fullName evidence="2">DUF2892 domain-containing protein</fullName>
    </submittedName>
</protein>
<comment type="caution">
    <text evidence="2">The sequence shown here is derived from an EMBL/GenBank/DDBJ whole genome shotgun (WGS) entry which is preliminary data.</text>
</comment>
<proteinExistence type="predicted"/>
<dbReference type="RefSeq" id="WP_298989106.1">
    <property type="nucleotide sequence ID" value="NZ_JBHSCY010000001.1"/>
</dbReference>
<dbReference type="Gene3D" id="6.10.140.1340">
    <property type="match status" value="1"/>
</dbReference>
<keyword evidence="3" id="KW-1185">Reference proteome</keyword>
<organism evidence="2 3">
    <name type="scientific">Polaribacter marinivivus</name>
    <dbReference type="NCBI Taxonomy" id="1524260"/>
    <lineage>
        <taxon>Bacteria</taxon>
        <taxon>Pseudomonadati</taxon>
        <taxon>Bacteroidota</taxon>
        <taxon>Flavobacteriia</taxon>
        <taxon>Flavobacteriales</taxon>
        <taxon>Flavobacteriaceae</taxon>
    </lineage>
</organism>
<sequence length="63" mass="7256">MKVEQIIRAIAGTFILISLILAIKVNINWLWFTAFVGANLLQSSFTKWCLMEDILVKVFKVKK</sequence>
<dbReference type="EMBL" id="JBHSCY010000001">
    <property type="protein sequence ID" value="MFC4267469.1"/>
    <property type="molecule type" value="Genomic_DNA"/>
</dbReference>
<gene>
    <name evidence="2" type="ORF">ACFOWD_01010</name>
</gene>
<dbReference type="Pfam" id="PF11127">
    <property type="entry name" value="YgaP-like_TM"/>
    <property type="match status" value="1"/>
</dbReference>